<keyword evidence="3 6" id="KW-0413">Isomerase</keyword>
<evidence type="ECO:0000259" key="5">
    <source>
        <dbReference type="PROSITE" id="PS50072"/>
    </source>
</evidence>
<dbReference type="PANTHER" id="PTHR45625:SF4">
    <property type="entry name" value="PEPTIDYLPROLYL ISOMERASE DOMAIN AND WD REPEAT-CONTAINING PROTEIN 1"/>
    <property type="match status" value="1"/>
</dbReference>
<feature type="chain" id="PRO_5046864670" description="peptidylprolyl isomerase" evidence="4">
    <location>
        <begin position="21"/>
        <end position="271"/>
    </location>
</feature>
<name>A0ABU1MTB4_9CAUL</name>
<dbReference type="RefSeq" id="WP_056751398.1">
    <property type="nucleotide sequence ID" value="NZ_JAVDRL010000001.1"/>
</dbReference>
<dbReference type="CDD" id="cd00317">
    <property type="entry name" value="cyclophilin"/>
    <property type="match status" value="1"/>
</dbReference>
<dbReference type="Gene3D" id="2.40.100.10">
    <property type="entry name" value="Cyclophilin-like"/>
    <property type="match status" value="1"/>
</dbReference>
<evidence type="ECO:0000256" key="1">
    <source>
        <dbReference type="ARBA" id="ARBA00013194"/>
    </source>
</evidence>
<gene>
    <name evidence="6" type="ORF">J2800_000048</name>
</gene>
<proteinExistence type="predicted"/>
<dbReference type="GO" id="GO:0003755">
    <property type="term" value="F:peptidyl-prolyl cis-trans isomerase activity"/>
    <property type="evidence" value="ECO:0007669"/>
    <property type="project" value="UniProtKB-EC"/>
</dbReference>
<sequence>MKLASIAAVLALTAASAASAQQASDWRTPDPENILVVDTNKGRIIVELSPETAPNHVARVRDLAKAHFYDGLTFFRVIDSFMAQTGDPKNDGTGGSDQPNLAAEFLFRRGPGYVPAGKAGTVEMGFVGALPVYSQNSALAAMTADGKVAAWGAFCPGVLGMARAGDPDSANSQFFFMRQHYASLEKTYTPFGRALTGIEAIRAIKTGEPVPDPQDKMLTVRVLSDMPAAQRPSIQVMDTRSAAFAALVAKKRAEMGGAFGPCDVDVPVKVK</sequence>
<evidence type="ECO:0000313" key="6">
    <source>
        <dbReference type="EMBL" id="MDR6529333.1"/>
    </source>
</evidence>
<accession>A0ABU1MTB4</accession>
<evidence type="ECO:0000313" key="7">
    <source>
        <dbReference type="Proteomes" id="UP001262754"/>
    </source>
</evidence>
<keyword evidence="2" id="KW-0697">Rotamase</keyword>
<dbReference type="Pfam" id="PF00160">
    <property type="entry name" value="Pro_isomerase"/>
    <property type="match status" value="1"/>
</dbReference>
<comment type="caution">
    <text evidence="6">The sequence shown here is derived from an EMBL/GenBank/DDBJ whole genome shotgun (WGS) entry which is preliminary data.</text>
</comment>
<keyword evidence="7" id="KW-1185">Reference proteome</keyword>
<dbReference type="InterPro" id="IPR029000">
    <property type="entry name" value="Cyclophilin-like_dom_sf"/>
</dbReference>
<dbReference type="InterPro" id="IPR002130">
    <property type="entry name" value="Cyclophilin-type_PPIase_dom"/>
</dbReference>
<keyword evidence="4" id="KW-0732">Signal</keyword>
<feature type="signal peptide" evidence="4">
    <location>
        <begin position="1"/>
        <end position="20"/>
    </location>
</feature>
<protein>
    <recommendedName>
        <fullName evidence="1">peptidylprolyl isomerase</fullName>
        <ecNumber evidence="1">5.2.1.8</ecNumber>
    </recommendedName>
</protein>
<dbReference type="EC" id="5.2.1.8" evidence="1"/>
<evidence type="ECO:0000256" key="4">
    <source>
        <dbReference type="SAM" id="SignalP"/>
    </source>
</evidence>
<dbReference type="Proteomes" id="UP001262754">
    <property type="component" value="Unassembled WGS sequence"/>
</dbReference>
<dbReference type="InterPro" id="IPR044666">
    <property type="entry name" value="Cyclophilin_A-like"/>
</dbReference>
<organism evidence="6 7">
    <name type="scientific">Caulobacter rhizosphaerae</name>
    <dbReference type="NCBI Taxonomy" id="2010972"/>
    <lineage>
        <taxon>Bacteria</taxon>
        <taxon>Pseudomonadati</taxon>
        <taxon>Pseudomonadota</taxon>
        <taxon>Alphaproteobacteria</taxon>
        <taxon>Caulobacterales</taxon>
        <taxon>Caulobacteraceae</taxon>
        <taxon>Caulobacter</taxon>
    </lineage>
</organism>
<evidence type="ECO:0000256" key="2">
    <source>
        <dbReference type="ARBA" id="ARBA00023110"/>
    </source>
</evidence>
<dbReference type="PROSITE" id="PS50072">
    <property type="entry name" value="CSA_PPIASE_2"/>
    <property type="match status" value="1"/>
</dbReference>
<reference evidence="6 7" key="1">
    <citation type="submission" date="2023-07" db="EMBL/GenBank/DDBJ databases">
        <title>Sorghum-associated microbial communities from plants grown in Nebraska, USA.</title>
        <authorList>
            <person name="Schachtman D."/>
        </authorList>
    </citation>
    <scope>NUCLEOTIDE SEQUENCE [LARGE SCALE GENOMIC DNA]</scope>
    <source>
        <strain evidence="6 7">DS2154</strain>
    </source>
</reference>
<evidence type="ECO:0000256" key="3">
    <source>
        <dbReference type="ARBA" id="ARBA00023235"/>
    </source>
</evidence>
<dbReference type="PANTHER" id="PTHR45625">
    <property type="entry name" value="PEPTIDYL-PROLYL CIS-TRANS ISOMERASE-RELATED"/>
    <property type="match status" value="1"/>
</dbReference>
<feature type="domain" description="PPIase cyclophilin-type" evidence="5">
    <location>
        <begin position="33"/>
        <end position="228"/>
    </location>
</feature>
<dbReference type="EMBL" id="JAVDRL010000001">
    <property type="protein sequence ID" value="MDR6529333.1"/>
    <property type="molecule type" value="Genomic_DNA"/>
</dbReference>
<dbReference type="SUPFAM" id="SSF50891">
    <property type="entry name" value="Cyclophilin-like"/>
    <property type="match status" value="1"/>
</dbReference>